<accession>A0A3B0SK29</accession>
<dbReference type="GO" id="GO:0061799">
    <property type="term" value="F:cyclic pyranopterin monophosphate synthase activity"/>
    <property type="evidence" value="ECO:0007669"/>
    <property type="project" value="TreeGrafter"/>
</dbReference>
<dbReference type="PANTHER" id="PTHR22960:SF0">
    <property type="entry name" value="MOLYBDENUM COFACTOR BIOSYNTHESIS PROTEIN 1"/>
    <property type="match status" value="1"/>
</dbReference>
<name>A0A3B0SK29_9ZZZZ</name>
<keyword evidence="2" id="KW-0479">Metal-binding</keyword>
<dbReference type="SUPFAM" id="SSF102114">
    <property type="entry name" value="Radical SAM enzymes"/>
    <property type="match status" value="1"/>
</dbReference>
<organism evidence="7">
    <name type="scientific">hydrothermal vent metagenome</name>
    <dbReference type="NCBI Taxonomy" id="652676"/>
    <lineage>
        <taxon>unclassified sequences</taxon>
        <taxon>metagenomes</taxon>
        <taxon>ecological metagenomes</taxon>
    </lineage>
</organism>
<dbReference type="InterPro" id="IPR050105">
    <property type="entry name" value="MoCo_biosynth_MoaA/MoaC"/>
</dbReference>
<dbReference type="PANTHER" id="PTHR22960">
    <property type="entry name" value="MOLYBDOPTERIN COFACTOR SYNTHESIS PROTEIN A"/>
    <property type="match status" value="1"/>
</dbReference>
<dbReference type="GO" id="GO:0046872">
    <property type="term" value="F:metal ion binding"/>
    <property type="evidence" value="ECO:0007669"/>
    <property type="project" value="UniProtKB-KW"/>
</dbReference>
<dbReference type="GO" id="GO:0006777">
    <property type="term" value="P:Mo-molybdopterin cofactor biosynthetic process"/>
    <property type="evidence" value="ECO:0007669"/>
    <property type="project" value="UniProtKB-KW"/>
</dbReference>
<dbReference type="SFLD" id="SFLDS00029">
    <property type="entry name" value="Radical_SAM"/>
    <property type="match status" value="1"/>
</dbReference>
<dbReference type="SFLD" id="SFLDG01067">
    <property type="entry name" value="SPASM/twitch_domain_containing"/>
    <property type="match status" value="1"/>
</dbReference>
<dbReference type="InterPro" id="IPR007197">
    <property type="entry name" value="rSAM"/>
</dbReference>
<evidence type="ECO:0000313" key="7">
    <source>
        <dbReference type="EMBL" id="VAV96703.1"/>
    </source>
</evidence>
<feature type="non-terminal residue" evidence="7">
    <location>
        <position position="113"/>
    </location>
</feature>
<evidence type="ECO:0000256" key="2">
    <source>
        <dbReference type="ARBA" id="ARBA00022723"/>
    </source>
</evidence>
<dbReference type="Gene3D" id="3.20.20.70">
    <property type="entry name" value="Aldolase class I"/>
    <property type="match status" value="1"/>
</dbReference>
<keyword evidence="7" id="KW-0456">Lyase</keyword>
<sequence>MRDLRISVTDRCSFRCVYCMPRELYDDHEYLDRSAILTYDEIIRFARISVGLGVEKIRLTGGEPLLRRQIETLISGLSEIDGLDDLAMTTNGHLLAKRAQALVEAGLKRVTVS</sequence>
<protein>
    <submittedName>
        <fullName evidence="7">Cyclic pyranopterin phosphate synthase (MoaA)</fullName>
        <ecNumber evidence="7">4.1.99.18</ecNumber>
    </submittedName>
</protein>
<dbReference type="InterPro" id="IPR058240">
    <property type="entry name" value="rSAM_sf"/>
</dbReference>
<keyword evidence="5" id="KW-0501">Molybdenum cofactor biosynthesis</keyword>
<reference evidence="7" key="1">
    <citation type="submission" date="2018-06" db="EMBL/GenBank/DDBJ databases">
        <authorList>
            <person name="Zhirakovskaya E."/>
        </authorList>
    </citation>
    <scope>NUCLEOTIDE SEQUENCE</scope>
</reference>
<feature type="domain" description="Radical SAM core" evidence="6">
    <location>
        <begin position="1"/>
        <end position="113"/>
    </location>
</feature>
<keyword evidence="1" id="KW-0949">S-adenosyl-L-methionine</keyword>
<gene>
    <name evidence="7" type="ORF">MNBD_ACTINO01-473</name>
</gene>
<dbReference type="Pfam" id="PF04055">
    <property type="entry name" value="Radical_SAM"/>
    <property type="match status" value="1"/>
</dbReference>
<dbReference type="PROSITE" id="PS51918">
    <property type="entry name" value="RADICAL_SAM"/>
    <property type="match status" value="1"/>
</dbReference>
<dbReference type="EC" id="4.1.99.18" evidence="7"/>
<evidence type="ECO:0000256" key="1">
    <source>
        <dbReference type="ARBA" id="ARBA00022691"/>
    </source>
</evidence>
<keyword evidence="4" id="KW-0411">Iron-sulfur</keyword>
<dbReference type="GO" id="GO:0061798">
    <property type="term" value="F:GTP 3',8'-cyclase activity"/>
    <property type="evidence" value="ECO:0007669"/>
    <property type="project" value="TreeGrafter"/>
</dbReference>
<keyword evidence="3" id="KW-0408">Iron</keyword>
<evidence type="ECO:0000256" key="4">
    <source>
        <dbReference type="ARBA" id="ARBA00023014"/>
    </source>
</evidence>
<dbReference type="InterPro" id="IPR013785">
    <property type="entry name" value="Aldolase_TIM"/>
</dbReference>
<evidence type="ECO:0000256" key="3">
    <source>
        <dbReference type="ARBA" id="ARBA00023004"/>
    </source>
</evidence>
<dbReference type="CDD" id="cd01335">
    <property type="entry name" value="Radical_SAM"/>
    <property type="match status" value="1"/>
</dbReference>
<evidence type="ECO:0000259" key="6">
    <source>
        <dbReference type="PROSITE" id="PS51918"/>
    </source>
</evidence>
<dbReference type="GO" id="GO:0051536">
    <property type="term" value="F:iron-sulfur cluster binding"/>
    <property type="evidence" value="ECO:0007669"/>
    <property type="project" value="UniProtKB-KW"/>
</dbReference>
<dbReference type="AlphaFoldDB" id="A0A3B0SK29"/>
<proteinExistence type="predicted"/>
<dbReference type="EMBL" id="UOEI01000184">
    <property type="protein sequence ID" value="VAV96703.1"/>
    <property type="molecule type" value="Genomic_DNA"/>
</dbReference>
<evidence type="ECO:0000256" key="5">
    <source>
        <dbReference type="ARBA" id="ARBA00023150"/>
    </source>
</evidence>